<organism evidence="3">
    <name type="scientific">hydrocarbon metagenome</name>
    <dbReference type="NCBI Taxonomy" id="938273"/>
    <lineage>
        <taxon>unclassified sequences</taxon>
        <taxon>metagenomes</taxon>
        <taxon>ecological metagenomes</taxon>
    </lineage>
</organism>
<evidence type="ECO:0000259" key="2">
    <source>
        <dbReference type="Pfam" id="PF08915"/>
    </source>
</evidence>
<dbReference type="GO" id="GO:0004829">
    <property type="term" value="F:threonine-tRNA ligase activity"/>
    <property type="evidence" value="ECO:0007669"/>
    <property type="project" value="UniProtKB-EC"/>
</dbReference>
<dbReference type="Pfam" id="PF08915">
    <property type="entry name" value="tRNA-Thr_ED"/>
    <property type="match status" value="1"/>
</dbReference>
<evidence type="ECO:0000313" key="3">
    <source>
        <dbReference type="EMBL" id="KUG15653.1"/>
    </source>
</evidence>
<dbReference type="InterPro" id="IPR015011">
    <property type="entry name" value="Threonyl-tRNA_syn_edit_dom_arc"/>
</dbReference>
<feature type="region of interest" description="Disordered" evidence="1">
    <location>
        <begin position="159"/>
        <end position="187"/>
    </location>
</feature>
<name>A0A0W8F471_9ZZZZ</name>
<dbReference type="InterPro" id="IPR023509">
    <property type="entry name" value="DTD-like_sf"/>
</dbReference>
<gene>
    <name evidence="3" type="ORF">ASZ90_014698</name>
</gene>
<feature type="compositionally biased region" description="Basic and acidic residues" evidence="1">
    <location>
        <begin position="178"/>
        <end position="187"/>
    </location>
</feature>
<evidence type="ECO:0000256" key="1">
    <source>
        <dbReference type="SAM" id="MobiDB-lite"/>
    </source>
</evidence>
<dbReference type="EC" id="6.1.1.3" evidence="3"/>
<feature type="domain" description="Threonyl-tRNA synthetase editing" evidence="2">
    <location>
        <begin position="1"/>
        <end position="136"/>
    </location>
</feature>
<dbReference type="GO" id="GO:0005737">
    <property type="term" value="C:cytoplasm"/>
    <property type="evidence" value="ECO:0007669"/>
    <property type="project" value="InterPro"/>
</dbReference>
<reference evidence="3" key="1">
    <citation type="journal article" date="2015" name="Proc. Natl. Acad. Sci. U.S.A.">
        <title>Networks of energetic and metabolic interactions define dynamics in microbial communities.</title>
        <authorList>
            <person name="Embree M."/>
            <person name="Liu J.K."/>
            <person name="Al-Bassam M.M."/>
            <person name="Zengler K."/>
        </authorList>
    </citation>
    <scope>NUCLEOTIDE SEQUENCE</scope>
</reference>
<accession>A0A0W8F471</accession>
<proteinExistence type="predicted"/>
<dbReference type="AlphaFoldDB" id="A0A0W8F471"/>
<dbReference type="Gene3D" id="3.50.80.10">
    <property type="entry name" value="D-tyrosyl-tRNA(Tyr) deacylase"/>
    <property type="match status" value="1"/>
</dbReference>
<dbReference type="GO" id="GO:0005524">
    <property type="term" value="F:ATP binding"/>
    <property type="evidence" value="ECO:0007669"/>
    <property type="project" value="InterPro"/>
</dbReference>
<comment type="caution">
    <text evidence="3">The sequence shown here is derived from an EMBL/GenBank/DDBJ whole genome shotgun (WGS) entry which is preliminary data.</text>
</comment>
<keyword evidence="3" id="KW-0436">Ligase</keyword>
<dbReference type="GO" id="GO:0008270">
    <property type="term" value="F:zinc ion binding"/>
    <property type="evidence" value="ECO:0007669"/>
    <property type="project" value="InterPro"/>
</dbReference>
<keyword evidence="3" id="KW-0030">Aminoacyl-tRNA synthetase</keyword>
<dbReference type="EMBL" id="LNQE01001542">
    <property type="protein sequence ID" value="KUG15653.1"/>
    <property type="molecule type" value="Genomic_DNA"/>
</dbReference>
<protein>
    <submittedName>
        <fullName evidence="3">Threonyl-trna synthetase</fullName>
        <ecNumber evidence="3">6.1.1.3</ecNumber>
    </submittedName>
</protein>
<sequence length="187" mass="21155">MRILSIHADILWYRITRKTKIAEPVTVRQDEMKECVVLFSCIEKLDERDPEYVIGSARDSILKRLGQLRVNRVMIFPYAHLTSTLGSPDCALTILKGLEEELRNHSVEVKRAPFGWYKEFGIQGKGHPLADLSMTICPYEGGVCDFQCPYCKNPIREADARVHDPPPDIPGYPAAGERPGKAMEGRQ</sequence>